<evidence type="ECO:0000313" key="6">
    <source>
        <dbReference type="EMBL" id="MFB8774851.1"/>
    </source>
</evidence>
<dbReference type="InterPro" id="IPR001647">
    <property type="entry name" value="HTH_TetR"/>
</dbReference>
<proteinExistence type="predicted"/>
<feature type="domain" description="HTH tetR-type" evidence="5">
    <location>
        <begin position="4"/>
        <end position="64"/>
    </location>
</feature>
<sequence>MPAATTRDQIVAAADRLFYHHGYEHTSFADIAGAVGLSRGNFYYHFKSKDAILDAVIDARLAGTRRMLQQWEAEVPTPVGRIVRYVEIVLTNRADIQDYGCPVGTLTTELAKLEHAMLGQASRLFTLFRAWLREQFTLLGQTERADELAMHVLAFSQGVAVMANAFHDETFIQREVDRMREWLHTYEK</sequence>
<comment type="caution">
    <text evidence="6">The sequence shown here is derived from an EMBL/GenBank/DDBJ whole genome shotgun (WGS) entry which is preliminary data.</text>
</comment>
<accession>A0ABV5EDD7</accession>
<evidence type="ECO:0000256" key="3">
    <source>
        <dbReference type="ARBA" id="ARBA00023163"/>
    </source>
</evidence>
<evidence type="ECO:0000256" key="2">
    <source>
        <dbReference type="ARBA" id="ARBA00023125"/>
    </source>
</evidence>
<organism evidence="6 7">
    <name type="scientific">Streptomyces broussonetiae</name>
    <dbReference type="NCBI Taxonomy" id="2686304"/>
    <lineage>
        <taxon>Bacteria</taxon>
        <taxon>Bacillati</taxon>
        <taxon>Actinomycetota</taxon>
        <taxon>Actinomycetes</taxon>
        <taxon>Kitasatosporales</taxon>
        <taxon>Streptomycetaceae</taxon>
        <taxon>Streptomyces</taxon>
    </lineage>
</organism>
<dbReference type="SUPFAM" id="SSF48498">
    <property type="entry name" value="Tetracyclin repressor-like, C-terminal domain"/>
    <property type="match status" value="1"/>
</dbReference>
<dbReference type="PRINTS" id="PR00455">
    <property type="entry name" value="HTHTETR"/>
</dbReference>
<dbReference type="Pfam" id="PF00440">
    <property type="entry name" value="TetR_N"/>
    <property type="match status" value="1"/>
</dbReference>
<dbReference type="Gene3D" id="1.10.357.10">
    <property type="entry name" value="Tetracycline Repressor, domain 2"/>
    <property type="match status" value="1"/>
</dbReference>
<reference evidence="6 7" key="1">
    <citation type="submission" date="2024-01" db="EMBL/GenBank/DDBJ databases">
        <title>Genome mining of biosynthetic gene clusters to explore secondary metabolites of Streptomyces sp.</title>
        <authorList>
            <person name="Baig A."/>
            <person name="Ajitkumar Shintre N."/>
            <person name="Kumar H."/>
            <person name="Anbarasu A."/>
            <person name="Ramaiah S."/>
        </authorList>
    </citation>
    <scope>NUCLEOTIDE SEQUENCE [LARGE SCALE GENOMIC DNA]</scope>
    <source>
        <strain evidence="6 7">A57</strain>
    </source>
</reference>
<gene>
    <name evidence="6" type="ORF">VSS16_19305</name>
</gene>
<evidence type="ECO:0000256" key="1">
    <source>
        <dbReference type="ARBA" id="ARBA00023015"/>
    </source>
</evidence>
<keyword evidence="2 4" id="KW-0238">DNA-binding</keyword>
<name>A0ABV5EDD7_9ACTN</name>
<protein>
    <submittedName>
        <fullName evidence="6">TetR/AcrR family transcriptional regulator</fullName>
    </submittedName>
</protein>
<dbReference type="Pfam" id="PF21993">
    <property type="entry name" value="TetR_C_13_2"/>
    <property type="match status" value="1"/>
</dbReference>
<feature type="DNA-binding region" description="H-T-H motif" evidence="4">
    <location>
        <begin position="27"/>
        <end position="46"/>
    </location>
</feature>
<dbReference type="EMBL" id="JAYMRP010000016">
    <property type="protein sequence ID" value="MFB8774851.1"/>
    <property type="molecule type" value="Genomic_DNA"/>
</dbReference>
<evidence type="ECO:0000259" key="5">
    <source>
        <dbReference type="PROSITE" id="PS50977"/>
    </source>
</evidence>
<evidence type="ECO:0000256" key="4">
    <source>
        <dbReference type="PROSITE-ProRule" id="PRU00335"/>
    </source>
</evidence>
<dbReference type="InterPro" id="IPR009057">
    <property type="entry name" value="Homeodomain-like_sf"/>
</dbReference>
<dbReference type="InterPro" id="IPR054156">
    <property type="entry name" value="YxaF_TetR_C"/>
</dbReference>
<keyword evidence="7" id="KW-1185">Reference proteome</keyword>
<dbReference type="RefSeq" id="WP_376733538.1">
    <property type="nucleotide sequence ID" value="NZ_JAYMRP010000016.1"/>
</dbReference>
<dbReference type="Proteomes" id="UP001585080">
    <property type="component" value="Unassembled WGS sequence"/>
</dbReference>
<evidence type="ECO:0000313" key="7">
    <source>
        <dbReference type="Proteomes" id="UP001585080"/>
    </source>
</evidence>
<keyword evidence="3" id="KW-0804">Transcription</keyword>
<dbReference type="InterPro" id="IPR036271">
    <property type="entry name" value="Tet_transcr_reg_TetR-rel_C_sf"/>
</dbReference>
<dbReference type="PANTHER" id="PTHR47506">
    <property type="entry name" value="TRANSCRIPTIONAL REGULATORY PROTEIN"/>
    <property type="match status" value="1"/>
</dbReference>
<keyword evidence="1" id="KW-0805">Transcription regulation</keyword>
<dbReference type="PANTHER" id="PTHR47506:SF1">
    <property type="entry name" value="HTH-TYPE TRANSCRIPTIONAL REGULATOR YJDC"/>
    <property type="match status" value="1"/>
</dbReference>
<dbReference type="PROSITE" id="PS50977">
    <property type="entry name" value="HTH_TETR_2"/>
    <property type="match status" value="1"/>
</dbReference>
<dbReference type="SUPFAM" id="SSF46689">
    <property type="entry name" value="Homeodomain-like"/>
    <property type="match status" value="1"/>
</dbReference>